<reference evidence="2" key="1">
    <citation type="submission" date="2023-03" db="EMBL/GenBank/DDBJ databases">
        <title>Massive genome expansion in bonnet fungi (Mycena s.s.) driven by repeated elements and novel gene families across ecological guilds.</title>
        <authorList>
            <consortium name="Lawrence Berkeley National Laboratory"/>
            <person name="Harder C.B."/>
            <person name="Miyauchi S."/>
            <person name="Viragh M."/>
            <person name="Kuo A."/>
            <person name="Thoen E."/>
            <person name="Andreopoulos B."/>
            <person name="Lu D."/>
            <person name="Skrede I."/>
            <person name="Drula E."/>
            <person name="Henrissat B."/>
            <person name="Morin E."/>
            <person name="Kohler A."/>
            <person name="Barry K."/>
            <person name="LaButti K."/>
            <person name="Morin E."/>
            <person name="Salamov A."/>
            <person name="Lipzen A."/>
            <person name="Mereny Z."/>
            <person name="Hegedus B."/>
            <person name="Baldrian P."/>
            <person name="Stursova M."/>
            <person name="Weitz H."/>
            <person name="Taylor A."/>
            <person name="Grigoriev I.V."/>
            <person name="Nagy L.G."/>
            <person name="Martin F."/>
            <person name="Kauserud H."/>
        </authorList>
    </citation>
    <scope>NUCLEOTIDE SEQUENCE</scope>
    <source>
        <strain evidence="2">9284</strain>
    </source>
</reference>
<comment type="caution">
    <text evidence="2">The sequence shown here is derived from an EMBL/GenBank/DDBJ whole genome shotgun (WGS) entry which is preliminary data.</text>
</comment>
<accession>A0AAD7BZ93</accession>
<evidence type="ECO:0000256" key="1">
    <source>
        <dbReference type="SAM" id="MobiDB-lite"/>
    </source>
</evidence>
<sequence length="559" mass="61524">MSFISNAKRLTFNDGRYTNIQVQNVYYEKPAGRESLSDLRLKGGDDIGIVRKEHLKVTAEIASGPGYFLHAGEIQGRAVIVKVFNSGGDARKRLESTVSFCRSTHVGTPRKCRPRLTSFRHPNVLGIEGISSPTSSIQFITYENAFWKTAEGSLAAALTDDLSRSVNLGFKMIASLSSGMNYLNVQGMPFVGEENLHVLVDLNDRFLICVDPPDGDHTQQASVDEAWDRFNALCGKILKSANGTLYKEGIERRPGRRPSRLSNTRARAVSNPPDSKTTATEVAVPPRREYVWRKVDRGAQSLADIARHINQDLDMKLSVRTVARRDAFSVHRCPGYVREEITLATTTSDSAVVSHDAPSPREVCIVCHQVVSSHERMRCICGDTRFHSRPTVKCRLCGFWSHRDCVAGSVCGRCEYFAKGPASAPSSRPSLLTALIRDRSASDAAQQPILKVSNFSRKSLSPAFHDRQSAAQNSQHELIFGADSFKPRTLAGIGSMESAAFSTTATIGDSLSYQNSAPAKTKLTTEPVDIVNSNGNWESRGKLHRRYGGVWKGLDPSLY</sequence>
<gene>
    <name evidence="2" type="ORF">FB45DRAFT_1058215</name>
</gene>
<keyword evidence="3" id="KW-1185">Reference proteome</keyword>
<proteinExistence type="predicted"/>
<organism evidence="2 3">
    <name type="scientific">Roridomyces roridus</name>
    <dbReference type="NCBI Taxonomy" id="1738132"/>
    <lineage>
        <taxon>Eukaryota</taxon>
        <taxon>Fungi</taxon>
        <taxon>Dikarya</taxon>
        <taxon>Basidiomycota</taxon>
        <taxon>Agaricomycotina</taxon>
        <taxon>Agaricomycetes</taxon>
        <taxon>Agaricomycetidae</taxon>
        <taxon>Agaricales</taxon>
        <taxon>Marasmiineae</taxon>
        <taxon>Mycenaceae</taxon>
        <taxon>Roridomyces</taxon>
    </lineage>
</organism>
<feature type="region of interest" description="Disordered" evidence="1">
    <location>
        <begin position="251"/>
        <end position="280"/>
    </location>
</feature>
<evidence type="ECO:0000313" key="3">
    <source>
        <dbReference type="Proteomes" id="UP001221142"/>
    </source>
</evidence>
<dbReference type="Proteomes" id="UP001221142">
    <property type="component" value="Unassembled WGS sequence"/>
</dbReference>
<dbReference type="AlphaFoldDB" id="A0AAD7BZ93"/>
<evidence type="ECO:0000313" key="2">
    <source>
        <dbReference type="EMBL" id="KAJ7633285.1"/>
    </source>
</evidence>
<dbReference type="EMBL" id="JARKIF010000008">
    <property type="protein sequence ID" value="KAJ7633285.1"/>
    <property type="molecule type" value="Genomic_DNA"/>
</dbReference>
<protein>
    <submittedName>
        <fullName evidence="2">Uncharacterized protein</fullName>
    </submittedName>
</protein>
<name>A0AAD7BZ93_9AGAR</name>